<name>A0ABN3IW45_9ACTN</name>
<comment type="caution">
    <text evidence="1">The sequence shown here is derived from an EMBL/GenBank/DDBJ whole genome shotgun (WGS) entry which is preliminary data.</text>
</comment>
<evidence type="ECO:0000313" key="1">
    <source>
        <dbReference type="EMBL" id="GAA2415640.1"/>
    </source>
</evidence>
<sequence length="72" mass="7569">MDYVPTAALTHRPAGGAIIALEVLARHGDRLLSAVVHEPPPMAGLLPSSPEQGRTCSPAARTLLDGFARLTR</sequence>
<proteinExistence type="predicted"/>
<protein>
    <submittedName>
        <fullName evidence="1">Uncharacterized protein</fullName>
    </submittedName>
</protein>
<dbReference type="RefSeq" id="WP_344589276.1">
    <property type="nucleotide sequence ID" value="NZ_BAAARW010000011.1"/>
</dbReference>
<dbReference type="EMBL" id="BAAARW010000011">
    <property type="protein sequence ID" value="GAA2415640.1"/>
    <property type="molecule type" value="Genomic_DNA"/>
</dbReference>
<keyword evidence="2" id="KW-1185">Reference proteome</keyword>
<evidence type="ECO:0000313" key="2">
    <source>
        <dbReference type="Proteomes" id="UP001501231"/>
    </source>
</evidence>
<dbReference type="Proteomes" id="UP001501231">
    <property type="component" value="Unassembled WGS sequence"/>
</dbReference>
<gene>
    <name evidence="1" type="ORF">GCM10010191_27410</name>
</gene>
<accession>A0ABN3IW45</accession>
<reference evidence="1 2" key="1">
    <citation type="journal article" date="2019" name="Int. J. Syst. Evol. Microbiol.">
        <title>The Global Catalogue of Microorganisms (GCM) 10K type strain sequencing project: providing services to taxonomists for standard genome sequencing and annotation.</title>
        <authorList>
            <consortium name="The Broad Institute Genomics Platform"/>
            <consortium name="The Broad Institute Genome Sequencing Center for Infectious Disease"/>
            <person name="Wu L."/>
            <person name="Ma J."/>
        </authorList>
    </citation>
    <scope>NUCLEOTIDE SEQUENCE [LARGE SCALE GENOMIC DNA]</scope>
    <source>
        <strain evidence="1 2">JCM 3325</strain>
    </source>
</reference>
<organism evidence="1 2">
    <name type="scientific">Actinomadura vinacea</name>
    <dbReference type="NCBI Taxonomy" id="115336"/>
    <lineage>
        <taxon>Bacteria</taxon>
        <taxon>Bacillati</taxon>
        <taxon>Actinomycetota</taxon>
        <taxon>Actinomycetes</taxon>
        <taxon>Streptosporangiales</taxon>
        <taxon>Thermomonosporaceae</taxon>
        <taxon>Actinomadura</taxon>
    </lineage>
</organism>